<dbReference type="SMART" id="SM00829">
    <property type="entry name" value="PKS_ER"/>
    <property type="match status" value="1"/>
</dbReference>
<keyword evidence="2" id="KW-0560">Oxidoreductase</keyword>
<dbReference type="GO" id="GO:0070402">
    <property type="term" value="F:NADPH binding"/>
    <property type="evidence" value="ECO:0007669"/>
    <property type="project" value="TreeGrafter"/>
</dbReference>
<dbReference type="CDD" id="cd05276">
    <property type="entry name" value="p53_inducible_oxidoreductase"/>
    <property type="match status" value="1"/>
</dbReference>
<dbReference type="PANTHER" id="PTHR48106">
    <property type="entry name" value="QUINONE OXIDOREDUCTASE PIG3-RELATED"/>
    <property type="match status" value="1"/>
</dbReference>
<sequence>MQAIVAREPGDAGVLTLAIRPVPTPGPGEVLLRVRAAGVNRPDIMQRQGLAKPADGVTDVLGLEACGDVAATGPGVPTALLGQRLMSLLPGGGYAPWCVARIDHSLAVPDGLDDDAAAALPEGLYTVWHNLFELGRLRMGQTVLVHGAAGGIGTLAVRMAYAAGATVIATAGRVDRLPALREMGAARAVCYRDTDFVQACLDATQGRGVDVVLDMVGGDYVQRNLQALAFGGRHVSLSFLQGSVVTLDLLTLMQKQLSLHSSTLRPQSAAEKTRMGQAIGRHVLPLLADGRITPRVHASLPLSQAAHAHRMLEAGDVFGKVVLRP</sequence>
<reference evidence="4 5" key="1">
    <citation type="submission" date="2018-02" db="EMBL/GenBank/DDBJ databases">
        <title>Draft Genome of Achromobacter spanius stain 6.</title>
        <authorList>
            <person name="Gunasekera T.S."/>
            <person name="Radwan O."/>
            <person name="Ruiz O.N."/>
        </authorList>
    </citation>
    <scope>NUCLEOTIDE SEQUENCE [LARGE SCALE GENOMIC DNA]</scope>
    <source>
        <strain evidence="4 5">6</strain>
    </source>
</reference>
<dbReference type="GO" id="GO:0016651">
    <property type="term" value="F:oxidoreductase activity, acting on NAD(P)H"/>
    <property type="evidence" value="ECO:0007669"/>
    <property type="project" value="TreeGrafter"/>
</dbReference>
<dbReference type="AlphaFoldDB" id="A0A2S5GZ95"/>
<dbReference type="InterPro" id="IPR013154">
    <property type="entry name" value="ADH-like_N"/>
</dbReference>
<evidence type="ECO:0000256" key="2">
    <source>
        <dbReference type="ARBA" id="ARBA00023002"/>
    </source>
</evidence>
<comment type="caution">
    <text evidence="4">The sequence shown here is derived from an EMBL/GenBank/DDBJ whole genome shotgun (WGS) entry which is preliminary data.</text>
</comment>
<dbReference type="Gene3D" id="3.40.50.720">
    <property type="entry name" value="NAD(P)-binding Rossmann-like Domain"/>
    <property type="match status" value="1"/>
</dbReference>
<dbReference type="InterPro" id="IPR036291">
    <property type="entry name" value="NAD(P)-bd_dom_sf"/>
</dbReference>
<dbReference type="Proteomes" id="UP000239990">
    <property type="component" value="Unassembled WGS sequence"/>
</dbReference>
<dbReference type="Pfam" id="PF00107">
    <property type="entry name" value="ADH_zinc_N"/>
    <property type="match status" value="1"/>
</dbReference>
<feature type="domain" description="Enoyl reductase (ER)" evidence="3">
    <location>
        <begin position="10"/>
        <end position="323"/>
    </location>
</feature>
<name>A0A2S5GZ95_9BURK</name>
<evidence type="ECO:0000313" key="5">
    <source>
        <dbReference type="Proteomes" id="UP000239990"/>
    </source>
</evidence>
<protein>
    <submittedName>
        <fullName evidence="4">NAD(P)H-quinone oxidoreductase</fullName>
    </submittedName>
</protein>
<dbReference type="InterPro" id="IPR011032">
    <property type="entry name" value="GroES-like_sf"/>
</dbReference>
<dbReference type="PANTHER" id="PTHR48106:SF8">
    <property type="entry name" value="OS02G0805600 PROTEIN"/>
    <property type="match status" value="1"/>
</dbReference>
<dbReference type="InterPro" id="IPR014189">
    <property type="entry name" value="Quinone_OxRdtase_PIG3"/>
</dbReference>
<dbReference type="OrthoDB" id="9780520at2"/>
<gene>
    <name evidence="4" type="ORF">C4E15_00860</name>
</gene>
<dbReference type="InterPro" id="IPR020843">
    <property type="entry name" value="ER"/>
</dbReference>
<keyword evidence="1" id="KW-0521">NADP</keyword>
<dbReference type="SUPFAM" id="SSF51735">
    <property type="entry name" value="NAD(P)-binding Rossmann-fold domains"/>
    <property type="match status" value="1"/>
</dbReference>
<dbReference type="NCBIfam" id="TIGR02824">
    <property type="entry name" value="quinone_pig3"/>
    <property type="match status" value="1"/>
</dbReference>
<dbReference type="Pfam" id="PF08240">
    <property type="entry name" value="ADH_N"/>
    <property type="match status" value="1"/>
</dbReference>
<dbReference type="SUPFAM" id="SSF50129">
    <property type="entry name" value="GroES-like"/>
    <property type="match status" value="1"/>
</dbReference>
<dbReference type="InterPro" id="IPR013149">
    <property type="entry name" value="ADH-like_C"/>
</dbReference>
<evidence type="ECO:0000256" key="1">
    <source>
        <dbReference type="ARBA" id="ARBA00022857"/>
    </source>
</evidence>
<evidence type="ECO:0000259" key="3">
    <source>
        <dbReference type="SMART" id="SM00829"/>
    </source>
</evidence>
<organism evidence="4 5">
    <name type="scientific">Achromobacter spanius</name>
    <dbReference type="NCBI Taxonomy" id="217203"/>
    <lineage>
        <taxon>Bacteria</taxon>
        <taxon>Pseudomonadati</taxon>
        <taxon>Pseudomonadota</taxon>
        <taxon>Betaproteobacteria</taxon>
        <taxon>Burkholderiales</taxon>
        <taxon>Alcaligenaceae</taxon>
        <taxon>Achromobacter</taxon>
    </lineage>
</organism>
<accession>A0A2S5GZ95</accession>
<proteinExistence type="predicted"/>
<dbReference type="EMBL" id="PREU01000001">
    <property type="protein sequence ID" value="PPA78319.1"/>
    <property type="molecule type" value="Genomic_DNA"/>
</dbReference>
<evidence type="ECO:0000313" key="4">
    <source>
        <dbReference type="EMBL" id="PPA78319.1"/>
    </source>
</evidence>
<dbReference type="Gene3D" id="3.90.180.10">
    <property type="entry name" value="Medium-chain alcohol dehydrogenases, catalytic domain"/>
    <property type="match status" value="1"/>
</dbReference>